<accession>A0ABR9EL05</accession>
<dbReference type="InterPro" id="IPR013783">
    <property type="entry name" value="Ig-like_fold"/>
</dbReference>
<evidence type="ECO:0000259" key="1">
    <source>
        <dbReference type="SMART" id="SM00060"/>
    </source>
</evidence>
<dbReference type="InterPro" id="IPR036116">
    <property type="entry name" value="FN3_sf"/>
</dbReference>
<comment type="caution">
    <text evidence="2">The sequence shown here is derived from an EMBL/GenBank/DDBJ whole genome shotgun (WGS) entry which is preliminary data.</text>
</comment>
<organism evidence="2 3">
    <name type="scientific">Pseudoalteromonas aurantia 208</name>
    <dbReference type="NCBI Taxonomy" id="1314867"/>
    <lineage>
        <taxon>Bacteria</taxon>
        <taxon>Pseudomonadati</taxon>
        <taxon>Pseudomonadota</taxon>
        <taxon>Gammaproteobacteria</taxon>
        <taxon>Alteromonadales</taxon>
        <taxon>Pseudoalteromonadaceae</taxon>
        <taxon>Pseudoalteromonas</taxon>
    </lineage>
</organism>
<evidence type="ECO:0000313" key="2">
    <source>
        <dbReference type="EMBL" id="MBE0371104.1"/>
    </source>
</evidence>
<evidence type="ECO:0000313" key="3">
    <source>
        <dbReference type="Proteomes" id="UP000615755"/>
    </source>
</evidence>
<dbReference type="SUPFAM" id="SSF49265">
    <property type="entry name" value="Fibronectin type III"/>
    <property type="match status" value="3"/>
</dbReference>
<dbReference type="RefSeq" id="WP_192510104.1">
    <property type="nucleotide sequence ID" value="NZ_AQGV01000015.1"/>
</dbReference>
<gene>
    <name evidence="2" type="ORF">PAUR_b1287</name>
</gene>
<name>A0ABR9EL05_9GAMM</name>
<dbReference type="Gene3D" id="2.60.40.10">
    <property type="entry name" value="Immunoglobulins"/>
    <property type="match status" value="2"/>
</dbReference>
<feature type="domain" description="Fibronectin type-III" evidence="1">
    <location>
        <begin position="401"/>
        <end position="478"/>
    </location>
</feature>
<dbReference type="Proteomes" id="UP000615755">
    <property type="component" value="Unassembled WGS sequence"/>
</dbReference>
<dbReference type="EMBL" id="AQGV01000015">
    <property type="protein sequence ID" value="MBE0371104.1"/>
    <property type="molecule type" value="Genomic_DNA"/>
</dbReference>
<dbReference type="InterPro" id="IPR003961">
    <property type="entry name" value="FN3_dom"/>
</dbReference>
<keyword evidence="3" id="KW-1185">Reference proteome</keyword>
<sequence length="894" mass="97495">MKSIAELFRVSPAIKLSVFFSILLMLVSPQSLANNVYNKVTHTLNLSSTVQINGSTTANISWSPLSEFKSVNFSFVKLAIKQGNNGWAYTDYRGNGTSIQLTQVGRWCFMLRGWDSSANQFGLFDAEQCLTVPQPPLPKTPTFSSMSSYYPINSEFTLSWSNDSAASYYQIDGKTISTNSYTTSSAHYGQKSFSVRGCNIVDVCGPYSTTRHVMVYTGPGAPRTLTANPAEAEVGKVVTLSWTEPGGSVPGIKYKVMREERVVYQGPLTYFNDAITAEGVYNYTVQAINPTGLAGGTSTLSVKAVIKEYPPKTPNITTISLGANTSYIPVNQAFEIHWEEVLGEQYEVTETFNGQTVVRGSKSPIRIAGHSQYGQYTYTIRAYNSKGSESAQQPVKIYTGPGAPKFFVATPANVEVGKSVTLSWGTPGGSVPGIKYKVTRDETIVYEGESKKFSEVISAAGTYNYHVQAINPNNLAGGTSSLSVGAAFEIKTPELRISSGGESTLYIPVSTPFNIDWTKVSGEGYTLTERHNSSDEQELGSEPVVGRVINSYGHYTYRLEAKNALGSKVSEKRVYVYTSPGAPRVSSLFMTVATGVNFSLEWHRPGGLVSGGYYKVAHNGKELYSGESTSYTPPKHDVVGTYIYKISACNPDLACTELNYKVIVKEFDLLLKIEAPDKAFLHSREEITWQFIKPQKNRFETSLSVLKPGSNKKAVVATQNNSALGKVDYTFDAPGVYRFYAQACGLAQSKVLVPVTANAILIPVLSDKPDKNVCGEIELSEVQVDVLNTEFSFENDGSKLTWSAVAGATSFEIESAVCASSCDDLSALNWTPLANLPGGQSSYNLNQSGHRLYHIKVCFSDGKCSSWIYPMEKKKSVIFIHTDLLGSPVAETKE</sequence>
<protein>
    <recommendedName>
        <fullName evidence="1">Fibronectin type-III domain-containing protein</fullName>
    </recommendedName>
</protein>
<reference evidence="2 3" key="1">
    <citation type="submission" date="2015-03" db="EMBL/GenBank/DDBJ databases">
        <title>Genome sequence of Pseudoalteromonas aurantia.</title>
        <authorList>
            <person name="Xie B.-B."/>
            <person name="Rong J.-C."/>
            <person name="Qin Q.-L."/>
            <person name="Zhang Y.-Z."/>
        </authorList>
    </citation>
    <scope>NUCLEOTIDE SEQUENCE [LARGE SCALE GENOMIC DNA]</scope>
    <source>
        <strain evidence="2 3">208</strain>
    </source>
</reference>
<dbReference type="SMART" id="SM00060">
    <property type="entry name" value="FN3"/>
    <property type="match status" value="2"/>
</dbReference>
<feature type="domain" description="Fibronectin type-III" evidence="1">
    <location>
        <begin position="219"/>
        <end position="390"/>
    </location>
</feature>
<proteinExistence type="predicted"/>